<dbReference type="InterPro" id="IPR050109">
    <property type="entry name" value="HTH-type_TetR-like_transc_reg"/>
</dbReference>
<dbReference type="PANTHER" id="PTHR30055">
    <property type="entry name" value="HTH-TYPE TRANSCRIPTIONAL REGULATOR RUTR"/>
    <property type="match status" value="1"/>
</dbReference>
<reference evidence="6" key="1">
    <citation type="submission" date="2020-01" db="EMBL/GenBank/DDBJ databases">
        <title>Whole-genome analyses of novel actinobacteria.</title>
        <authorList>
            <person name="Sahin N."/>
        </authorList>
    </citation>
    <scope>NUCLEOTIDE SEQUENCE</scope>
    <source>
        <strain evidence="6">YC537</strain>
    </source>
</reference>
<dbReference type="EMBL" id="JAAAHS010000002">
    <property type="protein sequence ID" value="NBE49936.1"/>
    <property type="molecule type" value="Genomic_DNA"/>
</dbReference>
<keyword evidence="3" id="KW-0804">Transcription</keyword>
<dbReference type="NCBIfam" id="NF041196">
    <property type="entry name" value="ScbR_bind_reg"/>
    <property type="match status" value="1"/>
</dbReference>
<evidence type="ECO:0000313" key="7">
    <source>
        <dbReference type="Proteomes" id="UP000598297"/>
    </source>
</evidence>
<dbReference type="GO" id="GO:0000976">
    <property type="term" value="F:transcription cis-regulatory region binding"/>
    <property type="evidence" value="ECO:0007669"/>
    <property type="project" value="TreeGrafter"/>
</dbReference>
<feature type="DNA-binding region" description="H-T-H motif" evidence="4">
    <location>
        <begin position="31"/>
        <end position="50"/>
    </location>
</feature>
<dbReference type="PANTHER" id="PTHR30055:SF234">
    <property type="entry name" value="HTH-TYPE TRANSCRIPTIONAL REGULATOR BETI"/>
    <property type="match status" value="1"/>
</dbReference>
<keyword evidence="2 4" id="KW-0238">DNA-binding</keyword>
<dbReference type="SUPFAM" id="SSF48498">
    <property type="entry name" value="Tetracyclin repressor-like, C-terminal domain"/>
    <property type="match status" value="1"/>
</dbReference>
<evidence type="ECO:0000256" key="3">
    <source>
        <dbReference type="ARBA" id="ARBA00023163"/>
    </source>
</evidence>
<evidence type="ECO:0000256" key="1">
    <source>
        <dbReference type="ARBA" id="ARBA00023015"/>
    </source>
</evidence>
<proteinExistence type="predicted"/>
<dbReference type="GO" id="GO:0003700">
    <property type="term" value="F:DNA-binding transcription factor activity"/>
    <property type="evidence" value="ECO:0007669"/>
    <property type="project" value="TreeGrafter"/>
</dbReference>
<name>A0A964UJW2_9ACTN</name>
<dbReference type="InterPro" id="IPR047923">
    <property type="entry name" value="ArpA-like"/>
</dbReference>
<gene>
    <name evidence="6" type="ORF">GUY60_00535</name>
</gene>
<dbReference type="RefSeq" id="WP_161692820.1">
    <property type="nucleotide sequence ID" value="NZ_JAAAHS010000002.1"/>
</dbReference>
<dbReference type="SUPFAM" id="SSF46689">
    <property type="entry name" value="Homeodomain-like"/>
    <property type="match status" value="1"/>
</dbReference>
<dbReference type="AlphaFoldDB" id="A0A964UJW2"/>
<dbReference type="Proteomes" id="UP000598297">
    <property type="component" value="Unassembled WGS sequence"/>
</dbReference>
<dbReference type="PROSITE" id="PS50977">
    <property type="entry name" value="HTH_TETR_2"/>
    <property type="match status" value="1"/>
</dbReference>
<keyword evidence="1" id="KW-0805">Transcription regulation</keyword>
<evidence type="ECO:0000256" key="2">
    <source>
        <dbReference type="ARBA" id="ARBA00023125"/>
    </source>
</evidence>
<comment type="caution">
    <text evidence="6">The sequence shown here is derived from an EMBL/GenBank/DDBJ whole genome shotgun (WGS) entry which is preliminary data.</text>
</comment>
<feature type="domain" description="HTH tetR-type" evidence="5">
    <location>
        <begin position="8"/>
        <end position="68"/>
    </location>
</feature>
<dbReference type="InterPro" id="IPR001647">
    <property type="entry name" value="HTH_TetR"/>
</dbReference>
<dbReference type="PRINTS" id="PR00455">
    <property type="entry name" value="HTHTETR"/>
</dbReference>
<sequence>MAKQHRALRTRQELIRSAAEVFDHVGFADSSINAISSRAGMSTGAVHFHFGNKRALGLAVELAAAQSLLHITGRIPLRHPTPLQHLVDTSHTLTQYLLDDPVLRAGFRLGTDATWQGDGDLWEQWQDWVQLMLTVARDQGSLAPGVGVEDAVYAITAVVAGFEVRARRDAEWCSRQAVTRFWRLLLPRLASEDVARTLVPEGTVTPVWPLDENGTDALRLPGDAPAEADCGVA</sequence>
<dbReference type="OrthoDB" id="3237195at2"/>
<dbReference type="Gene3D" id="1.10.357.10">
    <property type="entry name" value="Tetracycline Repressor, domain 2"/>
    <property type="match status" value="1"/>
</dbReference>
<dbReference type="InterPro" id="IPR009057">
    <property type="entry name" value="Homeodomain-like_sf"/>
</dbReference>
<protein>
    <submittedName>
        <fullName evidence="6">TetR family transcriptional regulator</fullName>
    </submittedName>
</protein>
<accession>A0A964UJW2</accession>
<dbReference type="InterPro" id="IPR036271">
    <property type="entry name" value="Tet_transcr_reg_TetR-rel_C_sf"/>
</dbReference>
<evidence type="ECO:0000313" key="6">
    <source>
        <dbReference type="EMBL" id="NBE49936.1"/>
    </source>
</evidence>
<keyword evidence="7" id="KW-1185">Reference proteome</keyword>
<evidence type="ECO:0000259" key="5">
    <source>
        <dbReference type="PROSITE" id="PS50977"/>
    </source>
</evidence>
<evidence type="ECO:0000256" key="4">
    <source>
        <dbReference type="PROSITE-ProRule" id="PRU00335"/>
    </source>
</evidence>
<dbReference type="Pfam" id="PF00440">
    <property type="entry name" value="TetR_N"/>
    <property type="match status" value="1"/>
</dbReference>
<organism evidence="6 7">
    <name type="scientific">Streptomyces boluensis</name>
    <dbReference type="NCBI Taxonomy" id="1775135"/>
    <lineage>
        <taxon>Bacteria</taxon>
        <taxon>Bacillati</taxon>
        <taxon>Actinomycetota</taxon>
        <taxon>Actinomycetes</taxon>
        <taxon>Kitasatosporales</taxon>
        <taxon>Streptomycetaceae</taxon>
        <taxon>Streptomyces</taxon>
    </lineage>
</organism>